<evidence type="ECO:0000256" key="9">
    <source>
        <dbReference type="SAM" id="MobiDB-lite"/>
    </source>
</evidence>
<evidence type="ECO:0000256" key="4">
    <source>
        <dbReference type="ARBA" id="ARBA00022753"/>
    </source>
</evidence>
<comment type="subcellular location">
    <subcellularLocation>
        <location evidence="1">Endosome</location>
    </subcellularLocation>
</comment>
<evidence type="ECO:0000256" key="3">
    <source>
        <dbReference type="ARBA" id="ARBA00022448"/>
    </source>
</evidence>
<evidence type="ECO:0000256" key="1">
    <source>
        <dbReference type="ARBA" id="ARBA00004177"/>
    </source>
</evidence>
<name>A0ABQ8USY9_9EUKA</name>
<dbReference type="PROSITE" id="PS51322">
    <property type="entry name" value="UEV"/>
    <property type="match status" value="1"/>
</dbReference>
<comment type="caution">
    <text evidence="12">The sequence shown here is derived from an EMBL/GenBank/DDBJ whole genome shotgun (WGS) entry which is preliminary data.</text>
</comment>
<keyword evidence="4" id="KW-0967">Endosome</keyword>
<keyword evidence="3 7" id="KW-0813">Transport</keyword>
<feature type="compositionally biased region" description="Low complexity" evidence="9">
    <location>
        <begin position="138"/>
        <end position="158"/>
    </location>
</feature>
<gene>
    <name evidence="12" type="ORF">PAPYR_3090</name>
</gene>
<dbReference type="Pfam" id="PF09454">
    <property type="entry name" value="Vps23_core"/>
    <property type="match status" value="1"/>
</dbReference>
<dbReference type="PROSITE" id="PS51312">
    <property type="entry name" value="SB"/>
    <property type="match status" value="1"/>
</dbReference>
<dbReference type="PANTHER" id="PTHR23306">
    <property type="entry name" value="TUMOR SUSCEPTIBILITY GENE 101 PROTEIN-RELATED"/>
    <property type="match status" value="1"/>
</dbReference>
<keyword evidence="13" id="KW-1185">Reference proteome</keyword>
<protein>
    <submittedName>
        <fullName evidence="12">Tumor susceptibility protein</fullName>
    </submittedName>
</protein>
<evidence type="ECO:0000256" key="6">
    <source>
        <dbReference type="ARBA" id="ARBA00023054"/>
    </source>
</evidence>
<dbReference type="EMBL" id="JAPMOS010000011">
    <property type="protein sequence ID" value="KAJ4460832.1"/>
    <property type="molecule type" value="Genomic_DNA"/>
</dbReference>
<sequence>MMQIDAVLSQLNFRDKPRVGRDVTFALQRYPTLHPQIETGFRDHQLALTGTIPVPIGAQKYNIPMKLTLSAGYPVASPLVYVIPTASMYIPKHNNVEPDGKVTVPYLSKWSMSCTLLDLIEQLVQVFSQAPPVHSRAAGSQAQPPQQPPLLGTTSIPAAGMTMSGGMGGMGMMPPQQPQWGNPMLQQWGGMNPMPSGMGGMNPMGMGGMGGMNPMPTGGMGGVSRPMVAGMGFSSMGGMTSTPIGGPAMSTGVLGTPPAGANNPSIAALGVPRPAGPYGAHSGPVGNPVEQERLRSLRESLAAKVRARVGAFSSKCTEEHQELSRTAVSITQGASTAQAQLQALQTEKAQLEHNGAILSSKNRELAQWLREHPQPAGGEEVPADVAAMPQDPAARQVVQLEAESQAHTDAIYQLEVAMKQGEMTLDALLKNVRYLAREQFARKAALRRLLGQSPLITPAAQPLAFPPAKAAALAM</sequence>
<dbReference type="CDD" id="cd11685">
    <property type="entry name" value="UEV_TSG101-like"/>
    <property type="match status" value="1"/>
</dbReference>
<feature type="region of interest" description="Disordered" evidence="9">
    <location>
        <begin position="135"/>
        <end position="158"/>
    </location>
</feature>
<dbReference type="SUPFAM" id="SSF54495">
    <property type="entry name" value="UBC-like"/>
    <property type="match status" value="1"/>
</dbReference>
<dbReference type="Proteomes" id="UP001141327">
    <property type="component" value="Unassembled WGS sequence"/>
</dbReference>
<evidence type="ECO:0000313" key="13">
    <source>
        <dbReference type="Proteomes" id="UP001141327"/>
    </source>
</evidence>
<reference evidence="12" key="1">
    <citation type="journal article" date="2022" name="bioRxiv">
        <title>Genomics of Preaxostyla Flagellates Illuminates Evolutionary Transitions and the Path Towards Mitochondrial Loss.</title>
        <authorList>
            <person name="Novak L.V.F."/>
            <person name="Treitli S.C."/>
            <person name="Pyrih J."/>
            <person name="Halakuc P."/>
            <person name="Pipaliya S.V."/>
            <person name="Vacek V."/>
            <person name="Brzon O."/>
            <person name="Soukal P."/>
            <person name="Eme L."/>
            <person name="Dacks J.B."/>
            <person name="Karnkowska A."/>
            <person name="Elias M."/>
            <person name="Hampl V."/>
        </authorList>
    </citation>
    <scope>NUCLEOTIDE SEQUENCE</scope>
    <source>
        <strain evidence="12">RCP-MX</strain>
    </source>
</reference>
<keyword evidence="5 7" id="KW-0653">Protein transport</keyword>
<proteinExistence type="inferred from homology"/>
<dbReference type="PANTHER" id="PTHR23306:SF3">
    <property type="entry name" value="TUMOR SUPPRESSOR PROTEIN 101"/>
    <property type="match status" value="1"/>
</dbReference>
<evidence type="ECO:0000259" key="11">
    <source>
        <dbReference type="PROSITE" id="PS51322"/>
    </source>
</evidence>
<feature type="domain" description="SB" evidence="10">
    <location>
        <begin position="391"/>
        <end position="459"/>
    </location>
</feature>
<dbReference type="Gene3D" id="6.10.140.820">
    <property type="match status" value="1"/>
</dbReference>
<feature type="domain" description="UEV" evidence="11">
    <location>
        <begin position="1"/>
        <end position="137"/>
    </location>
</feature>
<organism evidence="12 13">
    <name type="scientific">Paratrimastix pyriformis</name>
    <dbReference type="NCBI Taxonomy" id="342808"/>
    <lineage>
        <taxon>Eukaryota</taxon>
        <taxon>Metamonada</taxon>
        <taxon>Preaxostyla</taxon>
        <taxon>Paratrimastigidae</taxon>
        <taxon>Paratrimastix</taxon>
    </lineage>
</organism>
<evidence type="ECO:0000256" key="2">
    <source>
        <dbReference type="ARBA" id="ARBA00009594"/>
    </source>
</evidence>
<dbReference type="InterPro" id="IPR016135">
    <property type="entry name" value="UBQ-conjugating_enzyme/RWD"/>
</dbReference>
<dbReference type="Gene3D" id="3.10.110.10">
    <property type="entry name" value="Ubiquitin Conjugating Enzyme"/>
    <property type="match status" value="1"/>
</dbReference>
<comment type="similarity">
    <text evidence="2">Belongs to the ubiquitin-conjugating enzyme family. UEV subfamily.</text>
</comment>
<evidence type="ECO:0000313" key="12">
    <source>
        <dbReference type="EMBL" id="KAJ4460832.1"/>
    </source>
</evidence>
<dbReference type="Gene3D" id="6.10.250.370">
    <property type="match status" value="1"/>
</dbReference>
<dbReference type="InterPro" id="IPR008883">
    <property type="entry name" value="UEV_N"/>
</dbReference>
<evidence type="ECO:0000256" key="7">
    <source>
        <dbReference type="PROSITE-ProRule" id="PRU00644"/>
    </source>
</evidence>
<dbReference type="InterPro" id="IPR052070">
    <property type="entry name" value="ESCRT-I_UEV_domain"/>
</dbReference>
<keyword evidence="6 8" id="KW-0175">Coiled coil</keyword>
<evidence type="ECO:0000256" key="5">
    <source>
        <dbReference type="ARBA" id="ARBA00022927"/>
    </source>
</evidence>
<evidence type="ECO:0000256" key="8">
    <source>
        <dbReference type="SAM" id="Coils"/>
    </source>
</evidence>
<feature type="coiled-coil region" evidence="8">
    <location>
        <begin position="334"/>
        <end position="361"/>
    </location>
</feature>
<dbReference type="InterPro" id="IPR037202">
    <property type="entry name" value="ESCRT_assembly_dom"/>
</dbReference>
<dbReference type="SUPFAM" id="SSF140111">
    <property type="entry name" value="Endosomal sorting complex assembly domain"/>
    <property type="match status" value="1"/>
</dbReference>
<dbReference type="Pfam" id="PF05743">
    <property type="entry name" value="UEV"/>
    <property type="match status" value="1"/>
</dbReference>
<accession>A0ABQ8USY9</accession>
<evidence type="ECO:0000259" key="10">
    <source>
        <dbReference type="PROSITE" id="PS51312"/>
    </source>
</evidence>
<dbReference type="InterPro" id="IPR017916">
    <property type="entry name" value="SB_dom"/>
</dbReference>